<evidence type="ECO:0000313" key="3">
    <source>
        <dbReference type="Proteomes" id="UP000287033"/>
    </source>
</evidence>
<protein>
    <submittedName>
        <fullName evidence="2">Uncharacterized protein</fullName>
    </submittedName>
</protein>
<reference evidence="2 3" key="1">
    <citation type="journal article" date="2018" name="Nat. Ecol. Evol.">
        <title>Shark genomes provide insights into elasmobranch evolution and the origin of vertebrates.</title>
        <authorList>
            <person name="Hara Y"/>
            <person name="Yamaguchi K"/>
            <person name="Onimaru K"/>
            <person name="Kadota M"/>
            <person name="Koyanagi M"/>
            <person name="Keeley SD"/>
            <person name="Tatsumi K"/>
            <person name="Tanaka K"/>
            <person name="Motone F"/>
            <person name="Kageyama Y"/>
            <person name="Nozu R"/>
            <person name="Adachi N"/>
            <person name="Nishimura O"/>
            <person name="Nakagawa R"/>
            <person name="Tanegashima C"/>
            <person name="Kiyatake I"/>
            <person name="Matsumoto R"/>
            <person name="Murakumo K"/>
            <person name="Nishida K"/>
            <person name="Terakita A"/>
            <person name="Kuratani S"/>
            <person name="Sato K"/>
            <person name="Hyodo S Kuraku.S."/>
        </authorList>
    </citation>
    <scope>NUCLEOTIDE SEQUENCE [LARGE SCALE GENOMIC DNA]</scope>
</reference>
<feature type="region of interest" description="Disordered" evidence="1">
    <location>
        <begin position="41"/>
        <end position="77"/>
    </location>
</feature>
<proteinExistence type="predicted"/>
<feature type="non-terminal residue" evidence="2">
    <location>
        <position position="1"/>
    </location>
</feature>
<accession>A0A401TAQ8</accession>
<sequence length="77" mass="8320">LALEKAGTETKGRGRAGPRCIVGPVPGRGALWAQEARDLRHEPGAAEGAGIGEFPHRGSDTHSRWRRRENPTPEGDR</sequence>
<dbReference type="AlphaFoldDB" id="A0A401TAQ8"/>
<comment type="caution">
    <text evidence="2">The sequence shown here is derived from an EMBL/GenBank/DDBJ whole genome shotgun (WGS) entry which is preliminary data.</text>
</comment>
<dbReference type="EMBL" id="BEZZ01023071">
    <property type="protein sequence ID" value="GCC39741.1"/>
    <property type="molecule type" value="Genomic_DNA"/>
</dbReference>
<evidence type="ECO:0000313" key="2">
    <source>
        <dbReference type="EMBL" id="GCC39741.1"/>
    </source>
</evidence>
<feature type="compositionally biased region" description="Basic and acidic residues" evidence="1">
    <location>
        <begin position="54"/>
        <end position="77"/>
    </location>
</feature>
<feature type="compositionally biased region" description="Basic and acidic residues" evidence="1">
    <location>
        <begin position="1"/>
        <end position="12"/>
    </location>
</feature>
<gene>
    <name evidence="2" type="ORF">chiPu_0023561</name>
</gene>
<keyword evidence="3" id="KW-1185">Reference proteome</keyword>
<feature type="region of interest" description="Disordered" evidence="1">
    <location>
        <begin position="1"/>
        <end position="26"/>
    </location>
</feature>
<evidence type="ECO:0000256" key="1">
    <source>
        <dbReference type="SAM" id="MobiDB-lite"/>
    </source>
</evidence>
<name>A0A401TAQ8_CHIPU</name>
<dbReference type="Proteomes" id="UP000287033">
    <property type="component" value="Unassembled WGS sequence"/>
</dbReference>
<organism evidence="2 3">
    <name type="scientific">Chiloscyllium punctatum</name>
    <name type="common">Brownbanded bambooshark</name>
    <name type="synonym">Hemiscyllium punctatum</name>
    <dbReference type="NCBI Taxonomy" id="137246"/>
    <lineage>
        <taxon>Eukaryota</taxon>
        <taxon>Metazoa</taxon>
        <taxon>Chordata</taxon>
        <taxon>Craniata</taxon>
        <taxon>Vertebrata</taxon>
        <taxon>Chondrichthyes</taxon>
        <taxon>Elasmobranchii</taxon>
        <taxon>Galeomorphii</taxon>
        <taxon>Galeoidea</taxon>
        <taxon>Orectolobiformes</taxon>
        <taxon>Hemiscylliidae</taxon>
        <taxon>Chiloscyllium</taxon>
    </lineage>
</organism>